<evidence type="ECO:0000256" key="1">
    <source>
        <dbReference type="SAM" id="Coils"/>
    </source>
</evidence>
<evidence type="ECO:0000313" key="4">
    <source>
        <dbReference type="Proteomes" id="UP000481852"/>
    </source>
</evidence>
<reference evidence="3 4" key="1">
    <citation type="submission" date="2019-08" db="EMBL/GenBank/DDBJ databases">
        <title>In-depth cultivation of the pig gut microbiome towards novel bacterial diversity and tailored functional studies.</title>
        <authorList>
            <person name="Wylensek D."/>
            <person name="Hitch T.C.A."/>
            <person name="Clavel T."/>
        </authorList>
    </citation>
    <scope>NUCLEOTIDE SEQUENCE [LARGE SCALE GENOMIC DNA]</scope>
    <source>
        <strain evidence="3 4">Oil+RF-744-WCA-WT-11</strain>
    </source>
</reference>
<proteinExistence type="predicted"/>
<keyword evidence="1" id="KW-0175">Coiled coil</keyword>
<accession>A0A6L5X2T7</accession>
<feature type="transmembrane region" description="Helical" evidence="2">
    <location>
        <begin position="6"/>
        <end position="24"/>
    </location>
</feature>
<dbReference type="Proteomes" id="UP000481852">
    <property type="component" value="Unassembled WGS sequence"/>
</dbReference>
<dbReference type="EMBL" id="VULZ01000001">
    <property type="protein sequence ID" value="MSS13618.1"/>
    <property type="molecule type" value="Genomic_DNA"/>
</dbReference>
<dbReference type="RefSeq" id="WP_154521763.1">
    <property type="nucleotide sequence ID" value="NZ_VULZ01000001.1"/>
</dbReference>
<gene>
    <name evidence="3" type="ORF">FYJ35_00890</name>
</gene>
<organism evidence="3 4">
    <name type="scientific">Porcincola intestinalis</name>
    <dbReference type="NCBI Taxonomy" id="2606632"/>
    <lineage>
        <taxon>Bacteria</taxon>
        <taxon>Bacillati</taxon>
        <taxon>Bacillota</taxon>
        <taxon>Clostridia</taxon>
        <taxon>Lachnospirales</taxon>
        <taxon>Lachnospiraceae</taxon>
        <taxon>Porcincola</taxon>
    </lineage>
</organism>
<comment type="caution">
    <text evidence="3">The sequence shown here is derived from an EMBL/GenBank/DDBJ whole genome shotgun (WGS) entry which is preliminary data.</text>
</comment>
<dbReference type="AlphaFoldDB" id="A0A6L5X2T7"/>
<keyword evidence="2" id="KW-0812">Transmembrane</keyword>
<evidence type="ECO:0000313" key="3">
    <source>
        <dbReference type="EMBL" id="MSS13618.1"/>
    </source>
</evidence>
<keyword evidence="4" id="KW-1185">Reference proteome</keyword>
<keyword evidence="2" id="KW-0472">Membrane</keyword>
<feature type="coiled-coil region" evidence="1">
    <location>
        <begin position="27"/>
        <end position="65"/>
    </location>
</feature>
<keyword evidence="2" id="KW-1133">Transmembrane helix</keyword>
<evidence type="ECO:0000256" key="2">
    <source>
        <dbReference type="SAM" id="Phobius"/>
    </source>
</evidence>
<sequence>MQIFISVLLGALGGGLLSFIQFLITRKDKKEDMTSDLLDAIADLKQELQNTKKHMEDEEKESKILADLVRGTAYDRICFVGRQYLEKGEIDFDERENFRKYLYNPYHAAGGDGTAEKIMEQIDKLPLKEH</sequence>
<name>A0A6L5X2T7_9FIRM</name>
<protein>
    <submittedName>
        <fullName evidence="3">Uncharacterized protein</fullName>
    </submittedName>
</protein>